<keyword evidence="3 5" id="KW-0067">ATP-binding</keyword>
<evidence type="ECO:0000256" key="1">
    <source>
        <dbReference type="ARBA" id="ARBA00022448"/>
    </source>
</evidence>
<dbReference type="InterPro" id="IPR050166">
    <property type="entry name" value="ABC_transporter_ATP-bind"/>
</dbReference>
<dbReference type="PANTHER" id="PTHR42788:SF13">
    <property type="entry name" value="ALIPHATIC SULFONATES IMPORT ATP-BINDING PROTEIN SSUB"/>
    <property type="match status" value="1"/>
</dbReference>
<dbReference type="GO" id="GO:0005524">
    <property type="term" value="F:ATP binding"/>
    <property type="evidence" value="ECO:0007669"/>
    <property type="project" value="UniProtKB-KW"/>
</dbReference>
<keyword evidence="1" id="KW-0813">Transport</keyword>
<dbReference type="InterPro" id="IPR003593">
    <property type="entry name" value="AAA+_ATPase"/>
</dbReference>
<dbReference type="EMBL" id="CP012673">
    <property type="protein sequence ID" value="AUX41223.1"/>
    <property type="molecule type" value="Genomic_DNA"/>
</dbReference>
<dbReference type="Gene3D" id="3.40.50.300">
    <property type="entry name" value="P-loop containing nucleotide triphosphate hydrolases"/>
    <property type="match status" value="1"/>
</dbReference>
<protein>
    <submittedName>
        <fullName evidence="5">Aliphatic sulfonate ABC transporter ATP-binding protein</fullName>
    </submittedName>
</protein>
<proteinExistence type="predicted"/>
<organism evidence="5 6">
    <name type="scientific">Sorangium cellulosum</name>
    <name type="common">Polyangium cellulosum</name>
    <dbReference type="NCBI Taxonomy" id="56"/>
    <lineage>
        <taxon>Bacteria</taxon>
        <taxon>Pseudomonadati</taxon>
        <taxon>Myxococcota</taxon>
        <taxon>Polyangia</taxon>
        <taxon>Polyangiales</taxon>
        <taxon>Polyangiaceae</taxon>
        <taxon>Sorangium</taxon>
    </lineage>
</organism>
<dbReference type="Proteomes" id="UP000238348">
    <property type="component" value="Chromosome"/>
</dbReference>
<feature type="domain" description="ABC transporter" evidence="4">
    <location>
        <begin position="16"/>
        <end position="250"/>
    </location>
</feature>
<accession>A0A2L0EPI4</accession>
<dbReference type="PROSITE" id="PS50893">
    <property type="entry name" value="ABC_TRANSPORTER_2"/>
    <property type="match status" value="1"/>
</dbReference>
<name>A0A2L0EPI4_SORCE</name>
<dbReference type="SMART" id="SM00382">
    <property type="entry name" value="AAA"/>
    <property type="match status" value="1"/>
</dbReference>
<gene>
    <name evidence="5" type="primary">ssuB</name>
    <name evidence="5" type="ORF">SOCE26_026330</name>
</gene>
<reference evidence="5 6" key="1">
    <citation type="submission" date="2015-09" db="EMBL/GenBank/DDBJ databases">
        <title>Sorangium comparison.</title>
        <authorList>
            <person name="Zaburannyi N."/>
            <person name="Bunk B."/>
            <person name="Overmann J."/>
            <person name="Mueller R."/>
        </authorList>
    </citation>
    <scope>NUCLEOTIDE SEQUENCE [LARGE SCALE GENOMIC DNA]</scope>
    <source>
        <strain evidence="5 6">So ce26</strain>
    </source>
</reference>
<dbReference type="AlphaFoldDB" id="A0A2L0EPI4"/>
<dbReference type="SUPFAM" id="SSF52540">
    <property type="entry name" value="P-loop containing nucleoside triphosphate hydrolases"/>
    <property type="match status" value="1"/>
</dbReference>
<evidence type="ECO:0000313" key="5">
    <source>
        <dbReference type="EMBL" id="AUX41223.1"/>
    </source>
</evidence>
<dbReference type="Pfam" id="PF00005">
    <property type="entry name" value="ABC_tran"/>
    <property type="match status" value="1"/>
</dbReference>
<evidence type="ECO:0000259" key="4">
    <source>
        <dbReference type="PROSITE" id="PS50893"/>
    </source>
</evidence>
<dbReference type="CDD" id="cd03293">
    <property type="entry name" value="ABC_NrtD_SsuB_transporters"/>
    <property type="match status" value="1"/>
</dbReference>
<sequence length="303" mass="33485">MAMKPSDPPRATGKPLVLRALSKTFPGGTRVLSDLCLSVGPGEIVVFLGPSGCGKTTCLRIVAGLERPDPRPETELLLGDRPIRGPGPDRGFVFQSYSSFPWLTVKQNVLFGLQYCLPTRAERERRAAAYLELVGLTALASAYPRDLSGGQQQRVAIARTLATRPNLLLMDEPYAALDAQNREAQQAELLRIWRESRPTILFVTHDIPEAVFLAQRVVIFGERPAGIVAEVRTEEELEQKIARDALRRAAAGDRGREDALRALLGRPVDAVTFEQRGPWLREQPEFYELTARLKSLLPPVRGG</sequence>
<dbReference type="InterPro" id="IPR003439">
    <property type="entry name" value="ABC_transporter-like_ATP-bd"/>
</dbReference>
<dbReference type="PROSITE" id="PS00211">
    <property type="entry name" value="ABC_TRANSPORTER_1"/>
    <property type="match status" value="1"/>
</dbReference>
<dbReference type="InterPro" id="IPR017871">
    <property type="entry name" value="ABC_transporter-like_CS"/>
</dbReference>
<evidence type="ECO:0000256" key="3">
    <source>
        <dbReference type="ARBA" id="ARBA00022840"/>
    </source>
</evidence>
<dbReference type="InterPro" id="IPR027417">
    <property type="entry name" value="P-loop_NTPase"/>
</dbReference>
<dbReference type="PANTHER" id="PTHR42788">
    <property type="entry name" value="TAURINE IMPORT ATP-BINDING PROTEIN-RELATED"/>
    <property type="match status" value="1"/>
</dbReference>
<evidence type="ECO:0000256" key="2">
    <source>
        <dbReference type="ARBA" id="ARBA00022741"/>
    </source>
</evidence>
<keyword evidence="2" id="KW-0547">Nucleotide-binding</keyword>
<evidence type="ECO:0000313" key="6">
    <source>
        <dbReference type="Proteomes" id="UP000238348"/>
    </source>
</evidence>
<dbReference type="GO" id="GO:0016887">
    <property type="term" value="F:ATP hydrolysis activity"/>
    <property type="evidence" value="ECO:0007669"/>
    <property type="project" value="InterPro"/>
</dbReference>